<feature type="compositionally biased region" description="Basic and acidic residues" evidence="1">
    <location>
        <begin position="62"/>
        <end position="75"/>
    </location>
</feature>
<evidence type="ECO:0000256" key="1">
    <source>
        <dbReference type="SAM" id="MobiDB-lite"/>
    </source>
</evidence>
<proteinExistence type="predicted"/>
<evidence type="ECO:0000313" key="3">
    <source>
        <dbReference type="Proteomes" id="UP000191133"/>
    </source>
</evidence>
<evidence type="ECO:0000313" key="2">
    <source>
        <dbReference type="EMBL" id="SLM23360.1"/>
    </source>
</evidence>
<dbReference type="EMBL" id="FWEU01000001">
    <property type="protein sequence ID" value="SLM23360.1"/>
    <property type="molecule type" value="Genomic_DNA"/>
</dbReference>
<protein>
    <submittedName>
        <fullName evidence="2">Uncharacterized protein</fullName>
    </submittedName>
</protein>
<organism evidence="2 3">
    <name type="scientific">Stenotrophomonas indicatrix</name>
    <dbReference type="NCBI Taxonomy" id="2045451"/>
    <lineage>
        <taxon>Bacteria</taxon>
        <taxon>Pseudomonadati</taxon>
        <taxon>Pseudomonadota</taxon>
        <taxon>Gammaproteobacteria</taxon>
        <taxon>Lysobacterales</taxon>
        <taxon>Lysobacteraceae</taxon>
        <taxon>Stenotrophomonas</taxon>
    </lineage>
</organism>
<dbReference type="AlphaFoldDB" id="A0A1W1GVH8"/>
<accession>A0A1W1GVH8</accession>
<reference evidence="3" key="1">
    <citation type="submission" date="2016-10" db="EMBL/GenBank/DDBJ databases">
        <authorList>
            <person name="Varghese N."/>
        </authorList>
    </citation>
    <scope>NUCLEOTIDE SEQUENCE [LARGE SCALE GENOMIC DNA]</scope>
    <source>
        <strain evidence="3">92MFCol6.1</strain>
    </source>
</reference>
<gene>
    <name evidence="2" type="ORF">SAMN04488690_1052</name>
</gene>
<name>A0A1W1GVH8_9GAMM</name>
<dbReference type="Proteomes" id="UP000191133">
    <property type="component" value="Unassembled WGS sequence"/>
</dbReference>
<sequence length="83" mass="8200">MHQGYALLGADGLERCFFLSGPACGCQLGACLGDEGGFLGALDGGTVTPVELPQNDASAADGHGHGGPKEGEGKKGSVMPESP</sequence>
<feature type="region of interest" description="Disordered" evidence="1">
    <location>
        <begin position="45"/>
        <end position="83"/>
    </location>
</feature>